<organism evidence="1 2">
    <name type="scientific">Glomus cerebriforme</name>
    <dbReference type="NCBI Taxonomy" id="658196"/>
    <lineage>
        <taxon>Eukaryota</taxon>
        <taxon>Fungi</taxon>
        <taxon>Fungi incertae sedis</taxon>
        <taxon>Mucoromycota</taxon>
        <taxon>Glomeromycotina</taxon>
        <taxon>Glomeromycetes</taxon>
        <taxon>Glomerales</taxon>
        <taxon>Glomeraceae</taxon>
        <taxon>Glomus</taxon>
    </lineage>
</organism>
<proteinExistence type="predicted"/>
<reference evidence="1 2" key="1">
    <citation type="submission" date="2018-06" db="EMBL/GenBank/DDBJ databases">
        <title>Comparative genomics reveals the genomic features of Rhizophagus irregularis, R. cerebriforme, R. diaphanum and Gigaspora rosea, and their symbiotic lifestyle signature.</title>
        <authorList>
            <person name="Morin E."/>
            <person name="San Clemente H."/>
            <person name="Chen E.C.H."/>
            <person name="De La Providencia I."/>
            <person name="Hainaut M."/>
            <person name="Kuo A."/>
            <person name="Kohler A."/>
            <person name="Murat C."/>
            <person name="Tang N."/>
            <person name="Roy S."/>
            <person name="Loubradou J."/>
            <person name="Henrissat B."/>
            <person name="Grigoriev I.V."/>
            <person name="Corradi N."/>
            <person name="Roux C."/>
            <person name="Martin F.M."/>
        </authorList>
    </citation>
    <scope>NUCLEOTIDE SEQUENCE [LARGE SCALE GENOMIC DNA]</scope>
    <source>
        <strain evidence="1 2">DAOM 227022</strain>
    </source>
</reference>
<protein>
    <submittedName>
        <fullName evidence="1">Uncharacterized protein</fullName>
    </submittedName>
</protein>
<sequence length="132" mass="15111">MKDYFTDVKQGIIHSINVMEFNSDINDFINTIKKLIARGEPNKTYLKCLEIHTLVEPNSDKYKISKVYGDLYTETDIVVKAVGYIDDGLVLDFTFSEKYTEGKNLAKWEFSQKITPTKIVSDRCRSNQGSAI</sequence>
<dbReference type="EMBL" id="QKYT01000300">
    <property type="protein sequence ID" value="RIA87633.1"/>
    <property type="molecule type" value="Genomic_DNA"/>
</dbReference>
<gene>
    <name evidence="1" type="ORF">C1645_827526</name>
</gene>
<dbReference type="Proteomes" id="UP000265703">
    <property type="component" value="Unassembled WGS sequence"/>
</dbReference>
<comment type="caution">
    <text evidence="1">The sequence shown here is derived from an EMBL/GenBank/DDBJ whole genome shotgun (WGS) entry which is preliminary data.</text>
</comment>
<keyword evidence="2" id="KW-1185">Reference proteome</keyword>
<name>A0A397SNE9_9GLOM</name>
<evidence type="ECO:0000313" key="2">
    <source>
        <dbReference type="Proteomes" id="UP000265703"/>
    </source>
</evidence>
<accession>A0A397SNE9</accession>
<dbReference type="AlphaFoldDB" id="A0A397SNE9"/>
<evidence type="ECO:0000313" key="1">
    <source>
        <dbReference type="EMBL" id="RIA87633.1"/>
    </source>
</evidence>
<dbReference type="OrthoDB" id="2439721at2759"/>